<dbReference type="SUPFAM" id="SSF55874">
    <property type="entry name" value="ATPase domain of HSP90 chaperone/DNA topoisomerase II/histidine kinase"/>
    <property type="match status" value="1"/>
</dbReference>
<comment type="caution">
    <text evidence="15">The sequence shown here is derived from an EMBL/GenBank/DDBJ whole genome shotgun (WGS) entry which is preliminary data.</text>
</comment>
<feature type="modified residue" description="4-aspartylphosphate" evidence="9">
    <location>
        <position position="1110"/>
    </location>
</feature>
<dbReference type="CDD" id="cd00130">
    <property type="entry name" value="PAS"/>
    <property type="match status" value="6"/>
</dbReference>
<evidence type="ECO:0000256" key="10">
    <source>
        <dbReference type="SAM" id="MobiDB-lite"/>
    </source>
</evidence>
<proteinExistence type="predicted"/>
<evidence type="ECO:0000256" key="7">
    <source>
        <dbReference type="ARBA" id="ARBA00022840"/>
    </source>
</evidence>
<dbReference type="PROSITE" id="PS50110">
    <property type="entry name" value="RESPONSE_REGULATORY"/>
    <property type="match status" value="1"/>
</dbReference>
<dbReference type="InterPro" id="IPR035965">
    <property type="entry name" value="PAS-like_dom_sf"/>
</dbReference>
<dbReference type="InterPro" id="IPR003661">
    <property type="entry name" value="HisK_dim/P_dom"/>
</dbReference>
<dbReference type="InterPro" id="IPR001789">
    <property type="entry name" value="Sig_transdc_resp-reg_receiver"/>
</dbReference>
<comment type="catalytic activity">
    <reaction evidence="1">
        <text>ATP + protein L-histidine = ADP + protein N-phospho-L-histidine.</text>
        <dbReference type="EC" id="2.7.13.3"/>
    </reaction>
</comment>
<feature type="domain" description="Histidine kinase" evidence="11">
    <location>
        <begin position="776"/>
        <end position="998"/>
    </location>
</feature>
<dbReference type="InterPro" id="IPR004358">
    <property type="entry name" value="Sig_transdc_His_kin-like_C"/>
</dbReference>
<dbReference type="Gene3D" id="3.30.450.20">
    <property type="entry name" value="PAS domain"/>
    <property type="match status" value="6"/>
</dbReference>
<keyword evidence="6" id="KW-0418">Kinase</keyword>
<feature type="domain" description="PAS" evidence="13">
    <location>
        <begin position="632"/>
        <end position="680"/>
    </location>
</feature>
<dbReference type="PROSITE" id="PS50112">
    <property type="entry name" value="PAS"/>
    <property type="match status" value="4"/>
</dbReference>
<dbReference type="SMART" id="SM00387">
    <property type="entry name" value="HATPase_c"/>
    <property type="match status" value="1"/>
</dbReference>
<evidence type="ECO:0000256" key="5">
    <source>
        <dbReference type="ARBA" id="ARBA00022741"/>
    </source>
</evidence>
<dbReference type="Pfam" id="PF00512">
    <property type="entry name" value="HisKA"/>
    <property type="match status" value="1"/>
</dbReference>
<feature type="domain" description="PAS" evidence="13">
    <location>
        <begin position="508"/>
        <end position="553"/>
    </location>
</feature>
<dbReference type="InterPro" id="IPR000014">
    <property type="entry name" value="PAS"/>
</dbReference>
<keyword evidence="4" id="KW-0808">Transferase</keyword>
<feature type="domain" description="PAC" evidence="14">
    <location>
        <begin position="328"/>
        <end position="380"/>
    </location>
</feature>
<dbReference type="Pfam" id="PF08447">
    <property type="entry name" value="PAS_3"/>
    <property type="match status" value="3"/>
</dbReference>
<dbReference type="RefSeq" id="WP_171720349.1">
    <property type="nucleotide sequence ID" value="NZ_WHOB01000089.1"/>
</dbReference>
<keyword evidence="3 9" id="KW-0597">Phosphoprotein</keyword>
<dbReference type="EMBL" id="WHOB01000089">
    <property type="protein sequence ID" value="NOU83129.1"/>
    <property type="molecule type" value="Genomic_DNA"/>
</dbReference>
<dbReference type="InterPro" id="IPR000700">
    <property type="entry name" value="PAS-assoc_C"/>
</dbReference>
<evidence type="ECO:0000259" key="13">
    <source>
        <dbReference type="PROSITE" id="PS50112"/>
    </source>
</evidence>
<dbReference type="InterPro" id="IPR001610">
    <property type="entry name" value="PAC"/>
</dbReference>
<organism evidence="15 16">
    <name type="scientific">Paenibacillus phytohabitans</name>
    <dbReference type="NCBI Taxonomy" id="2654978"/>
    <lineage>
        <taxon>Bacteria</taxon>
        <taxon>Bacillati</taxon>
        <taxon>Bacillota</taxon>
        <taxon>Bacilli</taxon>
        <taxon>Bacillales</taxon>
        <taxon>Paenibacillaceae</taxon>
        <taxon>Paenibacillus</taxon>
    </lineage>
</organism>
<dbReference type="InterPro" id="IPR036097">
    <property type="entry name" value="HisK_dim/P_sf"/>
</dbReference>
<feature type="domain" description="PAS" evidence="13">
    <location>
        <begin position="159"/>
        <end position="193"/>
    </location>
</feature>
<dbReference type="Proteomes" id="UP000596857">
    <property type="component" value="Unassembled WGS sequence"/>
</dbReference>
<protein>
    <recommendedName>
        <fullName evidence="2">histidine kinase</fullName>
        <ecNumber evidence="2">2.7.13.3</ecNumber>
    </recommendedName>
</protein>
<evidence type="ECO:0000313" key="16">
    <source>
        <dbReference type="Proteomes" id="UP000596857"/>
    </source>
</evidence>
<dbReference type="SUPFAM" id="SSF55785">
    <property type="entry name" value="PYP-like sensor domain (PAS domain)"/>
    <property type="match status" value="6"/>
</dbReference>
<dbReference type="SMART" id="SM00448">
    <property type="entry name" value="REC"/>
    <property type="match status" value="1"/>
</dbReference>
<feature type="domain" description="PAC" evidence="14">
    <location>
        <begin position="711"/>
        <end position="762"/>
    </location>
</feature>
<dbReference type="Pfam" id="PF00989">
    <property type="entry name" value="PAS"/>
    <property type="match status" value="1"/>
</dbReference>
<dbReference type="PANTHER" id="PTHR45339:SF1">
    <property type="entry name" value="HYBRID SIGNAL TRANSDUCTION HISTIDINE KINASE J"/>
    <property type="match status" value="1"/>
</dbReference>
<feature type="domain" description="PAS" evidence="13">
    <location>
        <begin position="403"/>
        <end position="452"/>
    </location>
</feature>
<dbReference type="Pfam" id="PF02518">
    <property type="entry name" value="HATPase_c"/>
    <property type="match status" value="1"/>
</dbReference>
<dbReference type="EC" id="2.7.13.3" evidence="2"/>
<dbReference type="NCBIfam" id="TIGR00229">
    <property type="entry name" value="sensory_box"/>
    <property type="match status" value="5"/>
</dbReference>
<gene>
    <name evidence="15" type="ORF">GC101_30150</name>
</gene>
<dbReference type="InterPro" id="IPR013655">
    <property type="entry name" value="PAS_fold_3"/>
</dbReference>
<dbReference type="InterPro" id="IPR003594">
    <property type="entry name" value="HATPase_dom"/>
</dbReference>
<dbReference type="SMART" id="SM00388">
    <property type="entry name" value="HisKA"/>
    <property type="match status" value="1"/>
</dbReference>
<keyword evidence="16" id="KW-1185">Reference proteome</keyword>
<dbReference type="Gene3D" id="1.10.287.130">
    <property type="match status" value="1"/>
</dbReference>
<dbReference type="Gene3D" id="3.30.565.10">
    <property type="entry name" value="Histidine kinase-like ATPase, C-terminal domain"/>
    <property type="match status" value="1"/>
</dbReference>
<dbReference type="PROSITE" id="PS50113">
    <property type="entry name" value="PAC"/>
    <property type="match status" value="5"/>
</dbReference>
<feature type="domain" description="PAC" evidence="14">
    <location>
        <begin position="580"/>
        <end position="631"/>
    </location>
</feature>
<evidence type="ECO:0000256" key="4">
    <source>
        <dbReference type="ARBA" id="ARBA00022679"/>
    </source>
</evidence>
<evidence type="ECO:0000256" key="9">
    <source>
        <dbReference type="PROSITE-ProRule" id="PRU00169"/>
    </source>
</evidence>
<dbReference type="PANTHER" id="PTHR45339">
    <property type="entry name" value="HYBRID SIGNAL TRANSDUCTION HISTIDINE KINASE J"/>
    <property type="match status" value="1"/>
</dbReference>
<dbReference type="SUPFAM" id="SSF47384">
    <property type="entry name" value="Homodimeric domain of signal transducing histidine kinase"/>
    <property type="match status" value="1"/>
</dbReference>
<reference evidence="15 16" key="1">
    <citation type="submission" date="2019-10" db="EMBL/GenBank/DDBJ databases">
        <title>Description of Paenibacillus terricola sp. nov.</title>
        <authorList>
            <person name="Carlier A."/>
            <person name="Qi S."/>
        </authorList>
    </citation>
    <scope>NUCLEOTIDE SEQUENCE [LARGE SCALE GENOMIC DNA]</scope>
    <source>
        <strain evidence="15 16">LMG 31459</strain>
    </source>
</reference>
<dbReference type="CDD" id="cd00082">
    <property type="entry name" value="HisKA"/>
    <property type="match status" value="1"/>
</dbReference>
<feature type="domain" description="PAC" evidence="14">
    <location>
        <begin position="455"/>
        <end position="507"/>
    </location>
</feature>
<dbReference type="Pfam" id="PF13426">
    <property type="entry name" value="PAS_9"/>
    <property type="match status" value="2"/>
</dbReference>
<keyword evidence="8" id="KW-0902">Two-component regulatory system</keyword>
<feature type="domain" description="PAC" evidence="14">
    <location>
        <begin position="207"/>
        <end position="259"/>
    </location>
</feature>
<dbReference type="Pfam" id="PF00072">
    <property type="entry name" value="Response_reg"/>
    <property type="match status" value="1"/>
</dbReference>
<evidence type="ECO:0000259" key="11">
    <source>
        <dbReference type="PROSITE" id="PS50109"/>
    </source>
</evidence>
<dbReference type="SMART" id="SM00091">
    <property type="entry name" value="PAS"/>
    <property type="match status" value="6"/>
</dbReference>
<accession>A0ABX1YRB8</accession>
<evidence type="ECO:0000313" key="15">
    <source>
        <dbReference type="EMBL" id="NOU83129.1"/>
    </source>
</evidence>
<evidence type="ECO:0000259" key="12">
    <source>
        <dbReference type="PROSITE" id="PS50110"/>
    </source>
</evidence>
<keyword evidence="7" id="KW-0067">ATP-binding</keyword>
<keyword evidence="5" id="KW-0547">Nucleotide-binding</keyword>
<evidence type="ECO:0000259" key="14">
    <source>
        <dbReference type="PROSITE" id="PS50113"/>
    </source>
</evidence>
<dbReference type="InterPro" id="IPR013767">
    <property type="entry name" value="PAS_fold"/>
</dbReference>
<evidence type="ECO:0000256" key="2">
    <source>
        <dbReference type="ARBA" id="ARBA00012438"/>
    </source>
</evidence>
<dbReference type="CDD" id="cd16922">
    <property type="entry name" value="HATPase_EvgS-ArcB-TorS-like"/>
    <property type="match status" value="1"/>
</dbReference>
<dbReference type="InterPro" id="IPR011006">
    <property type="entry name" value="CheY-like_superfamily"/>
</dbReference>
<dbReference type="Gene3D" id="3.40.50.2300">
    <property type="match status" value="1"/>
</dbReference>
<dbReference type="PRINTS" id="PR00344">
    <property type="entry name" value="BCTRLSENSOR"/>
</dbReference>
<name>A0ABX1YRB8_9BACL</name>
<dbReference type="Gene3D" id="2.10.70.100">
    <property type="match status" value="1"/>
</dbReference>
<dbReference type="CDD" id="cd17546">
    <property type="entry name" value="REC_hyHK_CKI1_RcsC-like"/>
    <property type="match status" value="1"/>
</dbReference>
<dbReference type="InterPro" id="IPR036890">
    <property type="entry name" value="HATPase_C_sf"/>
</dbReference>
<dbReference type="PROSITE" id="PS50109">
    <property type="entry name" value="HIS_KIN"/>
    <property type="match status" value="1"/>
</dbReference>
<dbReference type="InterPro" id="IPR005467">
    <property type="entry name" value="His_kinase_dom"/>
</dbReference>
<feature type="domain" description="Response regulatory" evidence="12">
    <location>
        <begin position="1061"/>
        <end position="1178"/>
    </location>
</feature>
<evidence type="ECO:0000256" key="1">
    <source>
        <dbReference type="ARBA" id="ARBA00000085"/>
    </source>
</evidence>
<dbReference type="SMART" id="SM00086">
    <property type="entry name" value="PAC"/>
    <property type="match status" value="6"/>
</dbReference>
<evidence type="ECO:0000256" key="3">
    <source>
        <dbReference type="ARBA" id="ARBA00022553"/>
    </source>
</evidence>
<evidence type="ECO:0000256" key="6">
    <source>
        <dbReference type="ARBA" id="ARBA00022777"/>
    </source>
</evidence>
<feature type="region of interest" description="Disordered" evidence="10">
    <location>
        <begin position="1005"/>
        <end position="1039"/>
    </location>
</feature>
<evidence type="ECO:0000256" key="8">
    <source>
        <dbReference type="ARBA" id="ARBA00023012"/>
    </source>
</evidence>
<sequence length="1183" mass="132559">MDNLAENSTILDQAFLMSPVGMAVLSSEGDRWVMVNPAFCTMLGCSEPEFLAGALSGTGRVRPEEQRGFSLPEIMKELLQTNGQPLVKELRFPGSGGRPFWLSLTFVPAEAGRMDRNIIVYAQDVTDRKIADQLTVDSRDLYNLFIKDDQSMISFSLPDGTLSFISPSSFPQIGYLPEEMIGRNRAEFYHPDDFDGISSSNGLLKNDTYSRRLRHKEGHYLWFEMSFHEIRDENGEITRIMGIGRNVTRRKQSEEALAIAQRVARIGSWGWDLTKGKLLFSEEVRRILQNAVGNDNVDYEAFMALVHPEDFSLLQAAVERAVIKGESGDTSYRLILPNGDILAVHIQWDVTFGPGGQPVQLIGMMQDITERMQMERLLRESERNYRLMSENSLDLISRHAIKDSIFLYCSPASQSLLGYEPEEMIGTSAYHYLHPDDLEMMRAIMAESEISGFIRPVSYRYRHKNGSYIWFETNSRYIFDEQGQAVEIIAVGRNITERKEFDSKLQESEQRYKSLFEYNPSAVYSMNLQGEYLTANPYLEELSGYSLDELLGNYFGPLVADKDIGKTMHHFTLATQGIPQSYDLTLIHKDGRLVEINTINIPIIVDKQVVGVYGISRDITDRIRYTEQIEKLGNDYTLILNAVSEGIFGLDTEGKVTFINPAGAQMLGFEYGEITGHPYLDHLQQTALDGIHYRPEESPLMRAVRAGESHQSKDAVLWRKDGSSFLAEYQVTPLFDKGERKGAVVVFRDITDEKEIIRAKELAEKADQAKSEFLAIMSHELRTPMNGIMGMTDLLTETELDEEQRGYAEIISDSSASLLYILNEILDFSKIEAGKMTLTHEPVSLEGLLESVTELFAPKAREKGIELSCHRAPDVPELIMGDAARLRQVLVNLVSNAVKFTEKGQVSIHLGTEYCRDRRKLILKFSVLDTGIGIPPEKQPLLFQSFSQLHPSINRKYGGTGLGLAICKRLVELMGGAITVESVEGEGSDFYFTLPIDIDIDPDGGWAESADSADSDQHVSVPVPPADQGGSAGSGLEHEADGRELLPAQGGLTAAKFGPMRILVAEDHPVNQKLLLTMLRTRGYTADLVDNGSGALQAVLRKPYDLVFMDVQMPVMSGLTATARIRQQAPPDHQPYITAVTAYARDEDRERCFSVGMDDFVSKPYLTTDIERVLQHCRNRVSL</sequence>
<dbReference type="SUPFAM" id="SSF52172">
    <property type="entry name" value="CheY-like"/>
    <property type="match status" value="1"/>
</dbReference>